<evidence type="ECO:0008006" key="18">
    <source>
        <dbReference type="Google" id="ProtNLM"/>
    </source>
</evidence>
<protein>
    <recommendedName>
        <fullName evidence="18">Zinc finger, C4 type</fullName>
    </recommendedName>
</protein>
<dbReference type="PROSITE" id="PS00031">
    <property type="entry name" value="NUCLEAR_REC_DBD_1"/>
    <property type="match status" value="1"/>
</dbReference>
<dbReference type="InterPro" id="IPR013088">
    <property type="entry name" value="Znf_NHR/GATA"/>
</dbReference>
<dbReference type="InterPro" id="IPR049636">
    <property type="entry name" value="HNF4-like_DBD"/>
</dbReference>
<accession>A0A016UEF7</accession>
<dbReference type="SMART" id="SM00430">
    <property type="entry name" value="HOLI"/>
    <property type="match status" value="1"/>
</dbReference>
<evidence type="ECO:0000259" key="15">
    <source>
        <dbReference type="PROSITE" id="PS51843"/>
    </source>
</evidence>
<dbReference type="InterPro" id="IPR000536">
    <property type="entry name" value="Nucl_hrmn_rcpt_lig-bd"/>
</dbReference>
<keyword evidence="5 12" id="KW-0862">Zinc</keyword>
<dbReference type="GO" id="GO:0000978">
    <property type="term" value="F:RNA polymerase II cis-regulatory region sequence-specific DNA binding"/>
    <property type="evidence" value="ECO:0007669"/>
    <property type="project" value="InterPro"/>
</dbReference>
<organism evidence="16 17">
    <name type="scientific">Ancylostoma ceylanicum</name>
    <dbReference type="NCBI Taxonomy" id="53326"/>
    <lineage>
        <taxon>Eukaryota</taxon>
        <taxon>Metazoa</taxon>
        <taxon>Ecdysozoa</taxon>
        <taxon>Nematoda</taxon>
        <taxon>Chromadorea</taxon>
        <taxon>Rhabditida</taxon>
        <taxon>Rhabditina</taxon>
        <taxon>Rhabditomorpha</taxon>
        <taxon>Strongyloidea</taxon>
        <taxon>Ancylostomatidae</taxon>
        <taxon>Ancylostomatinae</taxon>
        <taxon>Ancylostoma</taxon>
    </lineage>
</organism>
<dbReference type="Pfam" id="PF00105">
    <property type="entry name" value="zf-C4"/>
    <property type="match status" value="1"/>
</dbReference>
<evidence type="ECO:0000256" key="11">
    <source>
        <dbReference type="ARBA" id="ARBA00037512"/>
    </source>
</evidence>
<dbReference type="InterPro" id="IPR001628">
    <property type="entry name" value="Znf_hrmn_rcpt"/>
</dbReference>
<evidence type="ECO:0000256" key="6">
    <source>
        <dbReference type="ARBA" id="ARBA00023015"/>
    </source>
</evidence>
<dbReference type="CDD" id="cd06960">
    <property type="entry name" value="NR_DBD_HNF4A"/>
    <property type="match status" value="1"/>
</dbReference>
<dbReference type="PRINTS" id="PR00047">
    <property type="entry name" value="STROIDFINGER"/>
</dbReference>
<dbReference type="GO" id="GO:0003700">
    <property type="term" value="F:DNA-binding transcription factor activity"/>
    <property type="evidence" value="ECO:0007669"/>
    <property type="project" value="InterPro"/>
</dbReference>
<dbReference type="Pfam" id="PF00104">
    <property type="entry name" value="Hormone_recep"/>
    <property type="match status" value="1"/>
</dbReference>
<dbReference type="InterPro" id="IPR035500">
    <property type="entry name" value="NHR-like_dom_sf"/>
</dbReference>
<evidence type="ECO:0000256" key="2">
    <source>
        <dbReference type="ARBA" id="ARBA00005993"/>
    </source>
</evidence>
<comment type="caution">
    <text evidence="16">The sequence shown here is derived from an EMBL/GenBank/DDBJ whole genome shotgun (WGS) entry which is preliminary data.</text>
</comment>
<dbReference type="AlphaFoldDB" id="A0A016UEF7"/>
<evidence type="ECO:0000256" key="1">
    <source>
        <dbReference type="ARBA" id="ARBA00004123"/>
    </source>
</evidence>
<keyword evidence="9 12" id="KW-0675">Receptor</keyword>
<evidence type="ECO:0000256" key="7">
    <source>
        <dbReference type="ARBA" id="ARBA00023125"/>
    </source>
</evidence>
<evidence type="ECO:0000256" key="13">
    <source>
        <dbReference type="SAM" id="MobiDB-lite"/>
    </source>
</evidence>
<dbReference type="SUPFAM" id="SSF48508">
    <property type="entry name" value="Nuclear receptor ligand-binding domain"/>
    <property type="match status" value="1"/>
</dbReference>
<keyword evidence="6 12" id="KW-0805">Transcription regulation</keyword>
<sequence>MSADAQPNPKQRANVAYPPEPPIGLPARDKATVGALCVVCGDRACSHLYYGVAACHGCKCFFWRTVKSGLTYSCRFDGRCSISTAGRNACRYCRFNRCLKSGMKLEAVRMDRKNDKALKRKRSEVDSDEFDENQENIETPAIKKQRTDHRLLTSSLMLIDRTASDGNGKMALSRSFVSLAMVMEEPEILDGDRTEMSFRACAQADEVACAESERRLLTWAIDWTRQVADMEDAISNNDKIALLRACCVPLTLLELGARSCVTAAQSKSSCAALHVLPLPNNTYLRTDAQLPQNWYCSFLSLSFSVTHLLIKFSFLTANSIRGLLEWTTRHLKQLQLSPKELVLLKALIVANVDAPGLSPSAESAVSALRDRVHSALYQHCADVCEPSKAAGRLAKILLLLPQLYLLSTEVVEHQRMRHTFALPYQLNPLLVQLFGDIFEEGKTDEPYLMSSKVRHGPSLPSQKTGRSQISALRPALHTTHATPVATVPIHPMERPHLCSRLSVSTRRPGLQLGCHGKSAALHPSSKYLP</sequence>
<evidence type="ECO:0000256" key="5">
    <source>
        <dbReference type="ARBA" id="ARBA00022833"/>
    </source>
</evidence>
<dbReference type="EMBL" id="JARK01001379">
    <property type="protein sequence ID" value="EYC13520.1"/>
    <property type="molecule type" value="Genomic_DNA"/>
</dbReference>
<feature type="domain" description="NR LBD" evidence="15">
    <location>
        <begin position="169"/>
        <end position="436"/>
    </location>
</feature>
<comment type="similarity">
    <text evidence="2 12">Belongs to the nuclear hormone receptor family.</text>
</comment>
<dbReference type="SMART" id="SM00399">
    <property type="entry name" value="ZnF_C4"/>
    <property type="match status" value="1"/>
</dbReference>
<evidence type="ECO:0000256" key="9">
    <source>
        <dbReference type="ARBA" id="ARBA00023170"/>
    </source>
</evidence>
<proteinExistence type="inferred from homology"/>
<dbReference type="PRINTS" id="PR00398">
    <property type="entry name" value="STRDHORMONER"/>
</dbReference>
<dbReference type="InterPro" id="IPR001723">
    <property type="entry name" value="Nuclear_hrmn_rcpt"/>
</dbReference>
<dbReference type="Gene3D" id="1.10.565.10">
    <property type="entry name" value="Retinoid X Receptor"/>
    <property type="match status" value="1"/>
</dbReference>
<keyword evidence="7 12" id="KW-0238">DNA-binding</keyword>
<reference evidence="17" key="1">
    <citation type="journal article" date="2015" name="Nat. Genet.">
        <title>The genome and transcriptome of the zoonotic hookworm Ancylostoma ceylanicum identify infection-specific gene families.</title>
        <authorList>
            <person name="Schwarz E.M."/>
            <person name="Hu Y."/>
            <person name="Antoshechkin I."/>
            <person name="Miller M.M."/>
            <person name="Sternberg P.W."/>
            <person name="Aroian R.V."/>
        </authorList>
    </citation>
    <scope>NUCLEOTIDE SEQUENCE</scope>
    <source>
        <strain evidence="17">HY135</strain>
    </source>
</reference>
<evidence type="ECO:0000313" key="17">
    <source>
        <dbReference type="Proteomes" id="UP000024635"/>
    </source>
</evidence>
<dbReference type="OrthoDB" id="5771769at2759"/>
<evidence type="ECO:0000256" key="10">
    <source>
        <dbReference type="ARBA" id="ARBA00023242"/>
    </source>
</evidence>
<dbReference type="SUPFAM" id="SSF57716">
    <property type="entry name" value="Glucocorticoid receptor-like (DNA-binding domain)"/>
    <property type="match status" value="1"/>
</dbReference>
<dbReference type="GO" id="GO:0008270">
    <property type="term" value="F:zinc ion binding"/>
    <property type="evidence" value="ECO:0007669"/>
    <property type="project" value="UniProtKB-KW"/>
</dbReference>
<keyword evidence="3 12" id="KW-0479">Metal-binding</keyword>
<evidence type="ECO:0000256" key="3">
    <source>
        <dbReference type="ARBA" id="ARBA00022723"/>
    </source>
</evidence>
<keyword evidence="10 12" id="KW-0539">Nucleus</keyword>
<feature type="region of interest" description="Disordered" evidence="13">
    <location>
        <begin position="449"/>
        <end position="468"/>
    </location>
</feature>
<keyword evidence="8 12" id="KW-0804">Transcription</keyword>
<dbReference type="Proteomes" id="UP000024635">
    <property type="component" value="Unassembled WGS sequence"/>
</dbReference>
<feature type="domain" description="Nuclear receptor" evidence="14">
    <location>
        <begin position="34"/>
        <end position="110"/>
    </location>
</feature>
<comment type="subcellular location">
    <subcellularLocation>
        <location evidence="1 12">Nucleus</location>
    </subcellularLocation>
</comment>
<evidence type="ECO:0000313" key="16">
    <source>
        <dbReference type="EMBL" id="EYC13520.1"/>
    </source>
</evidence>
<dbReference type="InterPro" id="IPR052496">
    <property type="entry name" value="Orphan_Nuclear_Rcpt"/>
</dbReference>
<gene>
    <name evidence="16" type="primary">Acey_s0043.g761</name>
    <name evidence="16" type="synonym">Acey-nhr-97</name>
    <name evidence="16" type="ORF">Y032_0043g761</name>
</gene>
<keyword evidence="17" id="KW-1185">Reference proteome</keyword>
<keyword evidence="4 12" id="KW-0863">Zinc-finger</keyword>
<dbReference type="STRING" id="53326.A0A016UEF7"/>
<name>A0A016UEF7_9BILA</name>
<feature type="compositionally biased region" description="Polar residues" evidence="13">
    <location>
        <begin position="459"/>
        <end position="468"/>
    </location>
</feature>
<evidence type="ECO:0000259" key="14">
    <source>
        <dbReference type="PROSITE" id="PS51030"/>
    </source>
</evidence>
<dbReference type="GO" id="GO:0005634">
    <property type="term" value="C:nucleus"/>
    <property type="evidence" value="ECO:0007669"/>
    <property type="project" value="UniProtKB-SubCell"/>
</dbReference>
<dbReference type="Gene3D" id="3.30.50.10">
    <property type="entry name" value="Erythroid Transcription Factor GATA-1, subunit A"/>
    <property type="match status" value="1"/>
</dbReference>
<evidence type="ECO:0000256" key="8">
    <source>
        <dbReference type="ARBA" id="ARBA00023163"/>
    </source>
</evidence>
<dbReference type="PROSITE" id="PS51030">
    <property type="entry name" value="NUCLEAR_REC_DBD_2"/>
    <property type="match status" value="1"/>
</dbReference>
<dbReference type="PROSITE" id="PS51843">
    <property type="entry name" value="NR_LBD"/>
    <property type="match status" value="1"/>
</dbReference>
<comment type="function">
    <text evidence="11">Orphan nuclear receptor.</text>
</comment>
<evidence type="ECO:0000256" key="12">
    <source>
        <dbReference type="RuleBase" id="RU004334"/>
    </source>
</evidence>
<dbReference type="PANTHER" id="PTHR47519">
    <property type="entry name" value="NUCLEAR HORMONE RECEPTOR FAMILY MEMBER NHR-31-RELATED"/>
    <property type="match status" value="1"/>
</dbReference>
<dbReference type="PANTHER" id="PTHR47519:SF2">
    <property type="entry name" value="NUCLEAR HORMONE RECEPTOR FAMILY MEMBER NHR-97"/>
    <property type="match status" value="1"/>
</dbReference>
<evidence type="ECO:0000256" key="4">
    <source>
        <dbReference type="ARBA" id="ARBA00022771"/>
    </source>
</evidence>